<dbReference type="EMBL" id="JAQQXT010000004">
    <property type="protein sequence ID" value="MDC8771482.1"/>
    <property type="molecule type" value="Genomic_DNA"/>
</dbReference>
<feature type="chain" id="PRO_5045604193" description="Lipoprotein" evidence="1">
    <location>
        <begin position="20"/>
        <end position="98"/>
    </location>
</feature>
<accession>A0ABT5KDL5</accession>
<dbReference type="Proteomes" id="UP001221189">
    <property type="component" value="Unassembled WGS sequence"/>
</dbReference>
<gene>
    <name evidence="2" type="ORF">PRZ03_07845</name>
</gene>
<name>A0ABT5KDL5_9BURK</name>
<keyword evidence="1" id="KW-0732">Signal</keyword>
<reference evidence="2 3" key="1">
    <citation type="submission" date="2022-10" db="EMBL/GenBank/DDBJ databases">
        <title>Paucibacter sp. hw1 Genome sequencing.</title>
        <authorList>
            <person name="Park S."/>
        </authorList>
    </citation>
    <scope>NUCLEOTIDE SEQUENCE [LARGE SCALE GENOMIC DNA]</scope>
    <source>
        <strain evidence="3">hw1</strain>
    </source>
</reference>
<sequence length="98" mass="10380">MKQALLQALLIALALAGCAASPADLQAARAERERIANNFELTADGWQSLGVNEEQQALYRKLAIEARKPSASKELAPDSFLNRLIKAVLGAPAGPAPD</sequence>
<keyword evidence="3" id="KW-1185">Reference proteome</keyword>
<evidence type="ECO:0000313" key="3">
    <source>
        <dbReference type="Proteomes" id="UP001221189"/>
    </source>
</evidence>
<evidence type="ECO:0000313" key="2">
    <source>
        <dbReference type="EMBL" id="MDC8771482.1"/>
    </source>
</evidence>
<feature type="signal peptide" evidence="1">
    <location>
        <begin position="1"/>
        <end position="19"/>
    </location>
</feature>
<proteinExistence type="predicted"/>
<comment type="caution">
    <text evidence="2">The sequence shown here is derived from an EMBL/GenBank/DDBJ whole genome shotgun (WGS) entry which is preliminary data.</text>
</comment>
<protein>
    <recommendedName>
        <fullName evidence="4">Lipoprotein</fullName>
    </recommendedName>
</protein>
<evidence type="ECO:0008006" key="4">
    <source>
        <dbReference type="Google" id="ProtNLM"/>
    </source>
</evidence>
<dbReference type="RefSeq" id="WP_263533647.1">
    <property type="nucleotide sequence ID" value="NZ_JAQQXT010000004.1"/>
</dbReference>
<evidence type="ECO:0000256" key="1">
    <source>
        <dbReference type="SAM" id="SignalP"/>
    </source>
</evidence>
<organism evidence="2 3">
    <name type="scientific">Roseateles albus</name>
    <dbReference type="NCBI Taxonomy" id="2987525"/>
    <lineage>
        <taxon>Bacteria</taxon>
        <taxon>Pseudomonadati</taxon>
        <taxon>Pseudomonadota</taxon>
        <taxon>Betaproteobacteria</taxon>
        <taxon>Burkholderiales</taxon>
        <taxon>Sphaerotilaceae</taxon>
        <taxon>Roseateles</taxon>
    </lineage>
</organism>
<dbReference type="PROSITE" id="PS51257">
    <property type="entry name" value="PROKAR_LIPOPROTEIN"/>
    <property type="match status" value="1"/>
</dbReference>